<dbReference type="SMART" id="SM00849">
    <property type="entry name" value="Lactamase_B"/>
    <property type="match status" value="1"/>
</dbReference>
<dbReference type="Pfam" id="PF00753">
    <property type="entry name" value="Lactamase_B"/>
    <property type="match status" value="1"/>
</dbReference>
<reference evidence="2" key="1">
    <citation type="submission" date="2024-05" db="EMBL/GenBank/DDBJ databases">
        <authorList>
            <person name="Yu L."/>
        </authorList>
    </citation>
    <scope>NUCLEOTIDE SEQUENCE</scope>
    <source>
        <strain evidence="2">G08B096</strain>
    </source>
</reference>
<dbReference type="InterPro" id="IPR036866">
    <property type="entry name" value="RibonucZ/Hydroxyglut_hydro"/>
</dbReference>
<dbReference type="PANTHER" id="PTHR42951:SF4">
    <property type="entry name" value="ACYL-COENZYME A THIOESTERASE MBLAC2"/>
    <property type="match status" value="1"/>
</dbReference>
<dbReference type="EMBL" id="CP158374">
    <property type="protein sequence ID" value="XBX80867.1"/>
    <property type="molecule type" value="Genomic_DNA"/>
</dbReference>
<dbReference type="AlphaFoldDB" id="A0AAU7W4K2"/>
<dbReference type="SUPFAM" id="SSF56281">
    <property type="entry name" value="Metallo-hydrolase/oxidoreductase"/>
    <property type="match status" value="1"/>
</dbReference>
<dbReference type="InterPro" id="IPR050855">
    <property type="entry name" value="NDM-1-like"/>
</dbReference>
<dbReference type="CDD" id="cd16282">
    <property type="entry name" value="metallo-hydrolase-like_MBL-fold"/>
    <property type="match status" value="1"/>
</dbReference>
<feature type="domain" description="Metallo-beta-lactamase" evidence="1">
    <location>
        <begin position="20"/>
        <end position="216"/>
    </location>
</feature>
<evidence type="ECO:0000259" key="1">
    <source>
        <dbReference type="SMART" id="SM00849"/>
    </source>
</evidence>
<organism evidence="2">
    <name type="scientific">Agromyces sp. G08B096</name>
    <dbReference type="NCBI Taxonomy" id="3156399"/>
    <lineage>
        <taxon>Bacteria</taxon>
        <taxon>Bacillati</taxon>
        <taxon>Actinomycetota</taxon>
        <taxon>Actinomycetes</taxon>
        <taxon>Micrococcales</taxon>
        <taxon>Microbacteriaceae</taxon>
        <taxon>Agromyces</taxon>
    </lineage>
</organism>
<evidence type="ECO:0000313" key="2">
    <source>
        <dbReference type="EMBL" id="XBX80867.1"/>
    </source>
</evidence>
<protein>
    <submittedName>
        <fullName evidence="2">MBL fold metallo-hydrolase</fullName>
    </submittedName>
</protein>
<dbReference type="InterPro" id="IPR001279">
    <property type="entry name" value="Metallo-B-lactamas"/>
</dbReference>
<dbReference type="PANTHER" id="PTHR42951">
    <property type="entry name" value="METALLO-BETA-LACTAMASE DOMAIN-CONTAINING"/>
    <property type="match status" value="1"/>
</dbReference>
<sequence>MNDWTEVASGVHQRRYDPLDISIVVVEGDDGLLLVDSRADPVEAAELRDDVGRRFGVPVRRLVNTHAHYDHTFGNQVFAMAGRGGSRVELLGHARIAAHFAEYEGPRLAAWRRDPSREPGRRWQDVELVPPTVPVAEERRIDVGGREVRLLPQPPAHTDTDLVLHVPDVEVWVLGDLVEESGPPMYGSGSFPLAWPGVVAALAGRMEPGALVVPGHGRVVDPGFVDRQAADLGLVADRLAAAHADGVPASGALARFDDWPFPVDGLGSAVDRAYLALDGDAAGHPSAST</sequence>
<dbReference type="Gene3D" id="3.60.15.10">
    <property type="entry name" value="Ribonuclease Z/Hydroxyacylglutathione hydrolase-like"/>
    <property type="match status" value="1"/>
</dbReference>
<name>A0AAU7W4K2_9MICO</name>
<dbReference type="RefSeq" id="WP_350346893.1">
    <property type="nucleotide sequence ID" value="NZ_CP158374.1"/>
</dbReference>
<gene>
    <name evidence="2" type="ORF">ABIQ69_09560</name>
</gene>
<accession>A0AAU7W4K2</accession>
<proteinExistence type="predicted"/>